<protein>
    <submittedName>
        <fullName evidence="1">Uncharacterized protein</fullName>
    </submittedName>
</protein>
<keyword evidence="2" id="KW-1185">Reference proteome</keyword>
<proteinExistence type="predicted"/>
<reference evidence="1 2" key="1">
    <citation type="submission" date="2019-07" db="EMBL/GenBank/DDBJ databases">
        <title>Whole genome shotgun sequence of Chitinophaga cymbidii NBRC 109752.</title>
        <authorList>
            <person name="Hosoyama A."/>
            <person name="Uohara A."/>
            <person name="Ohji S."/>
            <person name="Ichikawa N."/>
        </authorList>
    </citation>
    <scope>NUCLEOTIDE SEQUENCE [LARGE SCALE GENOMIC DNA]</scope>
    <source>
        <strain evidence="1 2">NBRC 109752</strain>
    </source>
</reference>
<accession>A0A512RMS5</accession>
<name>A0A512RMS5_9BACT</name>
<evidence type="ECO:0000313" key="1">
    <source>
        <dbReference type="EMBL" id="GEP96990.1"/>
    </source>
</evidence>
<comment type="caution">
    <text evidence="1">The sequence shown here is derived from an EMBL/GenBank/DDBJ whole genome shotgun (WGS) entry which is preliminary data.</text>
</comment>
<dbReference type="AlphaFoldDB" id="A0A512RMS5"/>
<dbReference type="Proteomes" id="UP000321436">
    <property type="component" value="Unassembled WGS sequence"/>
</dbReference>
<dbReference type="EMBL" id="BKAU01000004">
    <property type="protein sequence ID" value="GEP96990.1"/>
    <property type="molecule type" value="Genomic_DNA"/>
</dbReference>
<dbReference type="RefSeq" id="WP_146864152.1">
    <property type="nucleotide sequence ID" value="NZ_BKAU01000004.1"/>
</dbReference>
<sequence length="59" mass="7071">MTIRSFRRFTVPAVFHFKRITMQTAATNTGAGNAVHRYYQWRKMTHAMDMDDRHHRNGF</sequence>
<organism evidence="1 2">
    <name type="scientific">Chitinophaga cymbidii</name>
    <dbReference type="NCBI Taxonomy" id="1096750"/>
    <lineage>
        <taxon>Bacteria</taxon>
        <taxon>Pseudomonadati</taxon>
        <taxon>Bacteroidota</taxon>
        <taxon>Chitinophagia</taxon>
        <taxon>Chitinophagales</taxon>
        <taxon>Chitinophagaceae</taxon>
        <taxon>Chitinophaga</taxon>
    </lineage>
</organism>
<evidence type="ECO:0000313" key="2">
    <source>
        <dbReference type="Proteomes" id="UP000321436"/>
    </source>
</evidence>
<gene>
    <name evidence="1" type="ORF">CCY01nite_32500</name>
</gene>